<keyword evidence="3" id="KW-1185">Reference proteome</keyword>
<dbReference type="EMBL" id="CP002113">
    <property type="protein sequence ID" value="AEK24387.1"/>
    <property type="molecule type" value="Genomic_DNA"/>
</dbReference>
<dbReference type="HOGENOM" id="CLU_2354583_0_0_10"/>
<reference evidence="2 3" key="1">
    <citation type="journal article" date="2011" name="J. Bacteriol.">
        <title>Complete genome sequence of the dog commensal and human pathogen Capnocytophaga canimorsus strain 5.</title>
        <authorList>
            <person name="Manfredi P."/>
            <person name="Pagni M."/>
            <person name="Cornelis G.R."/>
        </authorList>
    </citation>
    <scope>NUCLEOTIDE SEQUENCE [LARGE SCALE GENOMIC DNA]</scope>
    <source>
        <strain evidence="3">5</strain>
    </source>
</reference>
<dbReference type="AlphaFoldDB" id="F9YVF3"/>
<dbReference type="Proteomes" id="UP000008895">
    <property type="component" value="Chromosome"/>
</dbReference>
<keyword evidence="1" id="KW-1133">Transmembrane helix</keyword>
<evidence type="ECO:0000313" key="3">
    <source>
        <dbReference type="Proteomes" id="UP000008895"/>
    </source>
</evidence>
<organism evidence="2 3">
    <name type="scientific">Capnocytophaga canimorsus (strain 5)</name>
    <dbReference type="NCBI Taxonomy" id="860228"/>
    <lineage>
        <taxon>Bacteria</taxon>
        <taxon>Pseudomonadati</taxon>
        <taxon>Bacteroidota</taxon>
        <taxon>Flavobacteriia</taxon>
        <taxon>Flavobacteriales</taxon>
        <taxon>Flavobacteriaceae</taxon>
        <taxon>Capnocytophaga</taxon>
    </lineage>
</organism>
<proteinExistence type="predicted"/>
<protein>
    <submittedName>
        <fullName evidence="2">Uncharacterized protein</fullName>
    </submittedName>
</protein>
<dbReference type="KEGG" id="ccm:Ccan_22720"/>
<sequence length="96" mass="11246">MIFYIVMCLMCIISIHHFIVTSEEDILSSLGKSLEKATGRRLLNDLLYLKMLKIIGKEGFIVIFVIIFFVVIKECLFNLRKFLGKEVEKEEKENEE</sequence>
<dbReference type="STRING" id="860228.Ccan_22720"/>
<accession>F9YVF3</accession>
<gene>
    <name evidence="2" type="ordered locus">Ccan_22720</name>
</gene>
<keyword evidence="1" id="KW-0812">Transmembrane</keyword>
<feature type="transmembrane region" description="Helical" evidence="1">
    <location>
        <begin position="46"/>
        <end position="72"/>
    </location>
</feature>
<evidence type="ECO:0000256" key="1">
    <source>
        <dbReference type="SAM" id="Phobius"/>
    </source>
</evidence>
<keyword evidence="1" id="KW-0472">Membrane</keyword>
<name>F9YVF3_CAPCC</name>
<evidence type="ECO:0000313" key="2">
    <source>
        <dbReference type="EMBL" id="AEK24387.1"/>
    </source>
</evidence>